<keyword evidence="2" id="KW-1185">Reference proteome</keyword>
<evidence type="ECO:0000313" key="2">
    <source>
        <dbReference type="Proteomes" id="UP001620597"/>
    </source>
</evidence>
<sequence>MSRLARSVQYPVPCHECGANTAHTLDNLINTKKITCRHCNHQFNIDEQLKRRVNRALTDLADYISLPELAEEESTAKNNTIA</sequence>
<protein>
    <recommendedName>
        <fullName evidence="3">MJ0042 family finger-like domain-containing protein</fullName>
    </recommendedName>
</protein>
<dbReference type="SUPFAM" id="SSF82919">
    <property type="entry name" value="Zn-finger domain of Sec23/24"/>
    <property type="match status" value="1"/>
</dbReference>
<proteinExistence type="predicted"/>
<name>A0ABW8NG29_9GAMM</name>
<gene>
    <name evidence="1" type="ORF">WG929_05785</name>
</gene>
<comment type="caution">
    <text evidence="1">The sequence shown here is derived from an EMBL/GenBank/DDBJ whole genome shotgun (WGS) entry which is preliminary data.</text>
</comment>
<accession>A0ABW8NG29</accession>
<dbReference type="EMBL" id="JBBKTX010000005">
    <property type="protein sequence ID" value="MFK4751916.1"/>
    <property type="molecule type" value="Genomic_DNA"/>
</dbReference>
<evidence type="ECO:0008006" key="3">
    <source>
        <dbReference type="Google" id="ProtNLM"/>
    </source>
</evidence>
<reference evidence="1 2" key="1">
    <citation type="submission" date="2024-03" db="EMBL/GenBank/DDBJ databases">
        <title>High-quality draft genome sequence of Oceanobacter sp. wDCs-4.</title>
        <authorList>
            <person name="Dong C."/>
        </authorList>
    </citation>
    <scope>NUCLEOTIDE SEQUENCE [LARGE SCALE GENOMIC DNA]</scope>
    <source>
        <strain evidence="2">wDCs-4</strain>
    </source>
</reference>
<dbReference type="InterPro" id="IPR036174">
    <property type="entry name" value="Znf_Sec23_Sec24_sf"/>
</dbReference>
<dbReference type="RefSeq" id="WP_416205272.1">
    <property type="nucleotide sequence ID" value="NZ_JBBKTX010000005.1"/>
</dbReference>
<organism evidence="1 2">
    <name type="scientific">Oceanobacter antarcticus</name>
    <dbReference type="NCBI Taxonomy" id="3133425"/>
    <lineage>
        <taxon>Bacteria</taxon>
        <taxon>Pseudomonadati</taxon>
        <taxon>Pseudomonadota</taxon>
        <taxon>Gammaproteobacteria</taxon>
        <taxon>Oceanospirillales</taxon>
        <taxon>Oceanospirillaceae</taxon>
        <taxon>Oceanobacter</taxon>
    </lineage>
</organism>
<evidence type="ECO:0000313" key="1">
    <source>
        <dbReference type="EMBL" id="MFK4751916.1"/>
    </source>
</evidence>
<dbReference type="Proteomes" id="UP001620597">
    <property type="component" value="Unassembled WGS sequence"/>
</dbReference>